<dbReference type="OrthoDB" id="10013825at2759"/>
<dbReference type="Proteomes" id="UP000664534">
    <property type="component" value="Unassembled WGS sequence"/>
</dbReference>
<comment type="caution">
    <text evidence="1">The sequence shown here is derived from an EMBL/GenBank/DDBJ whole genome shotgun (WGS) entry which is preliminary data.</text>
</comment>
<organism evidence="1 2">
    <name type="scientific">Imshaugia aleurites</name>
    <dbReference type="NCBI Taxonomy" id="172621"/>
    <lineage>
        <taxon>Eukaryota</taxon>
        <taxon>Fungi</taxon>
        <taxon>Dikarya</taxon>
        <taxon>Ascomycota</taxon>
        <taxon>Pezizomycotina</taxon>
        <taxon>Lecanoromycetes</taxon>
        <taxon>OSLEUM clade</taxon>
        <taxon>Lecanoromycetidae</taxon>
        <taxon>Lecanorales</taxon>
        <taxon>Lecanorineae</taxon>
        <taxon>Parmeliaceae</taxon>
        <taxon>Imshaugia</taxon>
    </lineage>
</organism>
<proteinExistence type="predicted"/>
<gene>
    <name evidence="1" type="ORF">IMSHALPRED_005805</name>
</gene>
<keyword evidence="2" id="KW-1185">Reference proteome</keyword>
<dbReference type="InterPro" id="IPR021719">
    <property type="entry name" value="Prot_inh_I78"/>
</dbReference>
<dbReference type="Gene3D" id="3.30.10.10">
    <property type="entry name" value="Trypsin Inhibitor V, subunit A"/>
    <property type="match status" value="1"/>
</dbReference>
<evidence type="ECO:0000313" key="1">
    <source>
        <dbReference type="EMBL" id="CAF9922930.1"/>
    </source>
</evidence>
<reference evidence="1" key="1">
    <citation type="submission" date="2021-03" db="EMBL/GenBank/DDBJ databases">
        <authorList>
            <person name="Tagirdzhanova G."/>
        </authorList>
    </citation>
    <scope>NUCLEOTIDE SEQUENCE</scope>
</reference>
<evidence type="ECO:0008006" key="3">
    <source>
        <dbReference type="Google" id="ProtNLM"/>
    </source>
</evidence>
<dbReference type="Pfam" id="PF11720">
    <property type="entry name" value="Inhibitor_I78"/>
    <property type="match status" value="1"/>
</dbReference>
<accession>A0A8H3IJ90</accession>
<dbReference type="PANTHER" id="PTHR39600">
    <property type="entry name" value="PEPTIDASE INHIBITOR I78 FAMILY PROTEIN"/>
    <property type="match status" value="1"/>
</dbReference>
<dbReference type="EMBL" id="CAJPDT010000032">
    <property type="protein sequence ID" value="CAF9922930.1"/>
    <property type="molecule type" value="Genomic_DNA"/>
</dbReference>
<sequence>MPLVVPGLMSSGGSDTNQQEDWMNKLVGKKLTDSTSDTTSFAKQDLPKEHRVIEHGSMVTQDFKPDRLNVHLAEDGTVRHVDFK</sequence>
<dbReference type="PANTHER" id="PTHR39600:SF1">
    <property type="entry name" value="PEPTIDASE INHIBITOR I78 FAMILY PROTEIN"/>
    <property type="match status" value="1"/>
</dbReference>
<name>A0A8H3IJ90_9LECA</name>
<dbReference type="AlphaFoldDB" id="A0A8H3IJ90"/>
<evidence type="ECO:0000313" key="2">
    <source>
        <dbReference type="Proteomes" id="UP000664534"/>
    </source>
</evidence>
<protein>
    <recommendedName>
        <fullName evidence="3">Pua rna binding domain-containing protein</fullName>
    </recommendedName>
</protein>